<evidence type="ECO:0000259" key="8">
    <source>
        <dbReference type="Pfam" id="PF00156"/>
    </source>
</evidence>
<dbReference type="InterPro" id="IPR029057">
    <property type="entry name" value="PRTase-like"/>
</dbReference>
<dbReference type="Proteomes" id="UP000051861">
    <property type="component" value="Unassembled WGS sequence"/>
</dbReference>
<keyword evidence="5" id="KW-0660">Purine salvage</keyword>
<comment type="function">
    <text evidence="7">Catalyzes the transfer of a ribosyl phosphate group from 5-phosphoribose 1-diphosphate to orotate, leading to the formation of orotidine monophosphate (OMP).</text>
</comment>
<dbReference type="InterPro" id="IPR000836">
    <property type="entry name" value="PRTase_dom"/>
</dbReference>
<dbReference type="PATRIC" id="fig|1703775.3.peg.166"/>
<accession>A0A0S7Y5Q1</accession>
<dbReference type="InterPro" id="IPR050118">
    <property type="entry name" value="Pur/Pyrimidine_PRTase"/>
</dbReference>
<protein>
    <recommendedName>
        <fullName evidence="2 7">Orotate phosphoribosyltransferase</fullName>
        <shortName evidence="7">OPRT</shortName>
        <shortName evidence="7">OPRTase</shortName>
        <ecNumber evidence="2 7">2.4.2.10</ecNumber>
    </recommendedName>
</protein>
<sequence length="193" mass="21234">MTNQSQAPQLGQEIFEIFEKAGALLKGHFLLSSGLHEKFQVLQHPEYVEILCKRLASLFKDDKIEVVVGPTTGGIIIAYEVAKSLATRSIFAESEGDRRVFKRGFSLKKGERVLIVDDILTTGKSVNEVINLVKKYDGEIVGIGVLLDRSGGKAEFGYPLKPLATTEVKNYSPDECPLCKKGEPLVKPGSRKI</sequence>
<comment type="caution">
    <text evidence="7">Lacks conserved residue(s) required for the propagation of feature annotation.</text>
</comment>
<keyword evidence="3 7" id="KW-0328">Glycosyltransferase</keyword>
<dbReference type="HAMAP" id="MF_01208">
    <property type="entry name" value="PyrE"/>
    <property type="match status" value="1"/>
</dbReference>
<dbReference type="EC" id="2.4.2.10" evidence="2 7"/>
<evidence type="ECO:0000256" key="4">
    <source>
        <dbReference type="ARBA" id="ARBA00022679"/>
    </source>
</evidence>
<proteinExistence type="inferred from homology"/>
<evidence type="ECO:0000256" key="3">
    <source>
        <dbReference type="ARBA" id="ARBA00022676"/>
    </source>
</evidence>
<comment type="caution">
    <text evidence="9">The sequence shown here is derived from an EMBL/GenBank/DDBJ whole genome shotgun (WGS) entry which is preliminary data.</text>
</comment>
<evidence type="ECO:0000256" key="2">
    <source>
        <dbReference type="ARBA" id="ARBA00011971"/>
    </source>
</evidence>
<feature type="binding site" evidence="7">
    <location>
        <position position="121"/>
    </location>
    <ligand>
        <name>orotate</name>
        <dbReference type="ChEBI" id="CHEBI:30839"/>
    </ligand>
</feature>
<evidence type="ECO:0000313" key="10">
    <source>
        <dbReference type="Proteomes" id="UP000051861"/>
    </source>
</evidence>
<keyword evidence="6 7" id="KW-0665">Pyrimidine biosynthesis</keyword>
<dbReference type="InterPro" id="IPR023031">
    <property type="entry name" value="OPRT"/>
</dbReference>
<name>A0A0S7Y5Q1_UNCSA</name>
<organism evidence="9 10">
    <name type="scientific">candidate division WOR-1 bacterium DG_54_3</name>
    <dbReference type="NCBI Taxonomy" id="1703775"/>
    <lineage>
        <taxon>Bacteria</taxon>
        <taxon>Bacillati</taxon>
        <taxon>Saganbacteria</taxon>
    </lineage>
</organism>
<comment type="pathway">
    <text evidence="1 7">Pyrimidine metabolism; UMP biosynthesis via de novo pathway; UMP from orotate: step 1/2.</text>
</comment>
<keyword evidence="4 7" id="KW-0808">Transferase</keyword>
<comment type="catalytic activity">
    <reaction evidence="7">
        <text>orotidine 5'-phosphate + diphosphate = orotate + 5-phospho-alpha-D-ribose 1-diphosphate</text>
        <dbReference type="Rhea" id="RHEA:10380"/>
        <dbReference type="ChEBI" id="CHEBI:30839"/>
        <dbReference type="ChEBI" id="CHEBI:33019"/>
        <dbReference type="ChEBI" id="CHEBI:57538"/>
        <dbReference type="ChEBI" id="CHEBI:58017"/>
        <dbReference type="EC" id="2.4.2.10"/>
    </reaction>
</comment>
<dbReference type="AlphaFoldDB" id="A0A0S7Y5Q1"/>
<evidence type="ECO:0000313" key="9">
    <source>
        <dbReference type="EMBL" id="KPJ70093.1"/>
    </source>
</evidence>
<dbReference type="Pfam" id="PF00156">
    <property type="entry name" value="Pribosyltran"/>
    <property type="match status" value="1"/>
</dbReference>
<dbReference type="CDD" id="cd06223">
    <property type="entry name" value="PRTases_typeI"/>
    <property type="match status" value="1"/>
</dbReference>
<dbReference type="NCBIfam" id="TIGR01367">
    <property type="entry name" value="pyrE_Therm"/>
    <property type="match status" value="1"/>
</dbReference>
<dbReference type="PANTHER" id="PTHR43864:SF1">
    <property type="entry name" value="XANTHINE PHOSPHORIBOSYLTRANSFERASE"/>
    <property type="match status" value="1"/>
</dbReference>
<dbReference type="GO" id="GO:0019856">
    <property type="term" value="P:pyrimidine nucleobase biosynthetic process"/>
    <property type="evidence" value="ECO:0007669"/>
    <property type="project" value="InterPro"/>
</dbReference>
<dbReference type="Gene3D" id="3.40.50.2020">
    <property type="match status" value="1"/>
</dbReference>
<reference evidence="9 10" key="1">
    <citation type="journal article" date="2015" name="Microbiome">
        <title>Genomic resolution of linkages in carbon, nitrogen, and sulfur cycling among widespread estuary sediment bacteria.</title>
        <authorList>
            <person name="Baker B.J."/>
            <person name="Lazar C.S."/>
            <person name="Teske A.P."/>
            <person name="Dick G.J."/>
        </authorList>
    </citation>
    <scope>NUCLEOTIDE SEQUENCE [LARGE SCALE GENOMIC DNA]</scope>
    <source>
        <strain evidence="9">DG_54_3</strain>
    </source>
</reference>
<feature type="binding site" description="in other chain" evidence="7">
    <location>
        <begin position="117"/>
        <end position="125"/>
    </location>
    <ligand>
        <name>5-phospho-alpha-D-ribose 1-diphosphate</name>
        <dbReference type="ChEBI" id="CHEBI:58017"/>
        <note>ligand shared between dimeric partners</note>
    </ligand>
</feature>
<dbReference type="GO" id="GO:0044205">
    <property type="term" value="P:'de novo' UMP biosynthetic process"/>
    <property type="evidence" value="ECO:0007669"/>
    <property type="project" value="UniProtKB-UniRule"/>
</dbReference>
<dbReference type="InterPro" id="IPR006273">
    <property type="entry name" value="Orotate_PRibTrfase_bac"/>
</dbReference>
<feature type="domain" description="Phosphoribosyltransferase" evidence="8">
    <location>
        <begin position="41"/>
        <end position="154"/>
    </location>
</feature>
<dbReference type="GO" id="GO:0004588">
    <property type="term" value="F:orotate phosphoribosyltransferase activity"/>
    <property type="evidence" value="ECO:0007669"/>
    <property type="project" value="UniProtKB-UniRule"/>
</dbReference>
<evidence type="ECO:0000256" key="1">
    <source>
        <dbReference type="ARBA" id="ARBA00004889"/>
    </source>
</evidence>
<dbReference type="EMBL" id="LIZX01000008">
    <property type="protein sequence ID" value="KPJ70093.1"/>
    <property type="molecule type" value="Genomic_DNA"/>
</dbReference>
<keyword evidence="7" id="KW-0460">Magnesium</keyword>
<dbReference type="PANTHER" id="PTHR43864">
    <property type="entry name" value="HYPOXANTHINE/GUANINE PHOSPHORIBOSYLTRANSFERASE"/>
    <property type="match status" value="1"/>
</dbReference>
<dbReference type="GO" id="GO:0006166">
    <property type="term" value="P:purine ribonucleoside salvage"/>
    <property type="evidence" value="ECO:0007669"/>
    <property type="project" value="UniProtKB-KW"/>
</dbReference>
<comment type="similarity">
    <text evidence="7">Belongs to the purine/pyrimidine phosphoribosyltransferase family. PyrE subfamily.</text>
</comment>
<dbReference type="SUPFAM" id="SSF53271">
    <property type="entry name" value="PRTase-like"/>
    <property type="match status" value="1"/>
</dbReference>
<gene>
    <name evidence="7" type="primary">pyrE</name>
    <name evidence="9" type="ORF">AMJ44_00850</name>
</gene>
<dbReference type="UniPathway" id="UPA00070">
    <property type="reaction ID" value="UER00119"/>
</dbReference>
<feature type="binding site" evidence="7">
    <location>
        <position position="149"/>
    </location>
    <ligand>
        <name>orotate</name>
        <dbReference type="ChEBI" id="CHEBI:30839"/>
    </ligand>
</feature>
<evidence type="ECO:0000256" key="6">
    <source>
        <dbReference type="ARBA" id="ARBA00022975"/>
    </source>
</evidence>
<evidence type="ECO:0000256" key="7">
    <source>
        <dbReference type="HAMAP-Rule" id="MF_01208"/>
    </source>
</evidence>
<comment type="subunit">
    <text evidence="7">Homodimer.</text>
</comment>
<dbReference type="GO" id="GO:0000287">
    <property type="term" value="F:magnesium ion binding"/>
    <property type="evidence" value="ECO:0007669"/>
    <property type="project" value="UniProtKB-UniRule"/>
</dbReference>
<evidence type="ECO:0000256" key="5">
    <source>
        <dbReference type="ARBA" id="ARBA00022726"/>
    </source>
</evidence>
<comment type="cofactor">
    <cofactor evidence="7">
        <name>Mg(2+)</name>
        <dbReference type="ChEBI" id="CHEBI:18420"/>
    </cofactor>
</comment>